<keyword evidence="2" id="KW-1185">Reference proteome</keyword>
<evidence type="ECO:0000313" key="1">
    <source>
        <dbReference type="EMBL" id="VVD69318.1"/>
    </source>
</evidence>
<dbReference type="EMBL" id="CABPSD010000001">
    <property type="protein sequence ID" value="VVD69318.1"/>
    <property type="molecule type" value="Genomic_DNA"/>
</dbReference>
<protein>
    <submittedName>
        <fullName evidence="1">Uncharacterized protein</fullName>
    </submittedName>
</protein>
<accession>A0A5E4S596</accession>
<gene>
    <name evidence="1" type="ORF">PMO31116_00517</name>
</gene>
<name>A0A5E4S596_9BURK</name>
<organism evidence="1 2">
    <name type="scientific">Pandoraea morbifera</name>
    <dbReference type="NCBI Taxonomy" id="2508300"/>
    <lineage>
        <taxon>Bacteria</taxon>
        <taxon>Pseudomonadati</taxon>
        <taxon>Pseudomonadota</taxon>
        <taxon>Betaproteobacteria</taxon>
        <taxon>Burkholderiales</taxon>
        <taxon>Burkholderiaceae</taxon>
        <taxon>Pandoraea</taxon>
    </lineage>
</organism>
<proteinExistence type="predicted"/>
<dbReference type="AlphaFoldDB" id="A0A5E4S596"/>
<reference evidence="1 2" key="1">
    <citation type="submission" date="2019-08" db="EMBL/GenBank/DDBJ databases">
        <authorList>
            <person name="Peeters C."/>
        </authorList>
    </citation>
    <scope>NUCLEOTIDE SEQUENCE [LARGE SCALE GENOMIC DNA]</scope>
    <source>
        <strain evidence="1 2">LMG 31116</strain>
    </source>
</reference>
<evidence type="ECO:0000313" key="2">
    <source>
        <dbReference type="Proteomes" id="UP000368474"/>
    </source>
</evidence>
<sequence length="122" mass="13972">MMKSYATAAAEVLDGFIYTVIVRWNMEREIALAIDPSTSNDYESALITRRCDEHSGIYSMPARYEEKFAAVCDQLYRRARKTFLDKLTPEQRTELDASLATIEQHATLSQLPTKRATPKHKI</sequence>
<dbReference type="Proteomes" id="UP000368474">
    <property type="component" value="Unassembled WGS sequence"/>
</dbReference>